<reference evidence="2" key="1">
    <citation type="submission" date="2021-03" db="EMBL/GenBank/DDBJ databases">
        <authorList>
            <consortium name="Genoscope - CEA"/>
            <person name="William W."/>
        </authorList>
    </citation>
    <scope>NUCLEOTIDE SEQUENCE</scope>
    <source>
        <strain evidence="2">Doubled-haploid Pahang</strain>
    </source>
</reference>
<feature type="region of interest" description="Disordered" evidence="1">
    <location>
        <begin position="48"/>
        <end position="91"/>
    </location>
</feature>
<feature type="compositionally biased region" description="Basic residues" evidence="1">
    <location>
        <begin position="15"/>
        <end position="34"/>
    </location>
</feature>
<protein>
    <submittedName>
        <fullName evidence="2">(wild Malaysian banana) hypothetical protein</fullName>
    </submittedName>
</protein>
<proteinExistence type="predicted"/>
<gene>
    <name evidence="2" type="ORF">GSMUA_147780.1</name>
</gene>
<dbReference type="AlphaFoldDB" id="A0A8D7A8N8"/>
<organism evidence="2">
    <name type="scientific">Musa acuminata subsp. malaccensis</name>
    <name type="common">Wild banana</name>
    <name type="synonym">Musa malaccensis</name>
    <dbReference type="NCBI Taxonomy" id="214687"/>
    <lineage>
        <taxon>Eukaryota</taxon>
        <taxon>Viridiplantae</taxon>
        <taxon>Streptophyta</taxon>
        <taxon>Embryophyta</taxon>
        <taxon>Tracheophyta</taxon>
        <taxon>Spermatophyta</taxon>
        <taxon>Magnoliopsida</taxon>
        <taxon>Liliopsida</taxon>
        <taxon>Zingiberales</taxon>
        <taxon>Musaceae</taxon>
        <taxon>Musa</taxon>
    </lineage>
</organism>
<evidence type="ECO:0000256" key="1">
    <source>
        <dbReference type="SAM" id="MobiDB-lite"/>
    </source>
</evidence>
<dbReference type="EMBL" id="HG996471">
    <property type="protein sequence ID" value="CAG1844983.1"/>
    <property type="molecule type" value="Genomic_DNA"/>
</dbReference>
<name>A0A8D7A8N8_MUSAM</name>
<evidence type="ECO:0000313" key="2">
    <source>
        <dbReference type="EMBL" id="CAG1844983.1"/>
    </source>
</evidence>
<feature type="compositionally biased region" description="Polar residues" evidence="1">
    <location>
        <begin position="82"/>
        <end position="91"/>
    </location>
</feature>
<feature type="region of interest" description="Disordered" evidence="1">
    <location>
        <begin position="1"/>
        <end position="34"/>
    </location>
</feature>
<feature type="compositionally biased region" description="Basic and acidic residues" evidence="1">
    <location>
        <begin position="60"/>
        <end position="74"/>
    </location>
</feature>
<feature type="non-terminal residue" evidence="2">
    <location>
        <position position="1"/>
    </location>
</feature>
<sequence>VSAGAWLVAGASGARPRRQPRHPRRHSRSRLLVHARVRQVALSVEAVRRRPRRINSSPSARHDDGHDRDDDHQQHRAGPSTPHASRTFSSS</sequence>
<accession>A0A8D7A8N8</accession>